<evidence type="ECO:0000256" key="1">
    <source>
        <dbReference type="SAM" id="Phobius"/>
    </source>
</evidence>
<dbReference type="AlphaFoldDB" id="A0A0M4FUZ3"/>
<evidence type="ECO:0000313" key="2">
    <source>
        <dbReference type="EMBL" id="ALC80400.1"/>
    </source>
</evidence>
<organism evidence="2 3">
    <name type="scientific">Bacillus gobiensis</name>
    <dbReference type="NCBI Taxonomy" id="1441095"/>
    <lineage>
        <taxon>Bacteria</taxon>
        <taxon>Bacillati</taxon>
        <taxon>Bacillota</taxon>
        <taxon>Bacilli</taxon>
        <taxon>Bacillales</taxon>
        <taxon>Bacillaceae</taxon>
        <taxon>Bacillus</taxon>
    </lineage>
</organism>
<feature type="transmembrane region" description="Helical" evidence="1">
    <location>
        <begin position="346"/>
        <end position="364"/>
    </location>
</feature>
<name>A0A0M4FUZ3_9BACI</name>
<feature type="transmembrane region" description="Helical" evidence="1">
    <location>
        <begin position="403"/>
        <end position="420"/>
    </location>
</feature>
<feature type="transmembrane region" description="Helical" evidence="1">
    <location>
        <begin position="141"/>
        <end position="158"/>
    </location>
</feature>
<feature type="transmembrane region" description="Helical" evidence="1">
    <location>
        <begin position="371"/>
        <end position="391"/>
    </location>
</feature>
<feature type="transmembrane region" description="Helical" evidence="1">
    <location>
        <begin position="239"/>
        <end position="263"/>
    </location>
</feature>
<dbReference type="InterPro" id="IPR018580">
    <property type="entry name" value="Uncharacterised_YfhO"/>
</dbReference>
<dbReference type="PANTHER" id="PTHR38454:SF1">
    <property type="entry name" value="INTEGRAL MEMBRANE PROTEIN"/>
    <property type="match status" value="1"/>
</dbReference>
<dbReference type="Proteomes" id="UP000067625">
    <property type="component" value="Chromosome"/>
</dbReference>
<sequence length="864" mass="98955">MNKKTGWIVAICSIFISILAHSFFLTEWRNGRYMVGPNDGLSQIVTFKKLLYEEFTQGNFFYSYSFGMGGGIFSQLGYYFTTSMFFILTVAVVFLLQSLSIIGQPDALFWAQSAVFISIGKLAFIIMTAWFAFYQLVKNKLAAFTGACIYGLSVIYFRHTGFWEFFTDAFLWVPLLVLGAERVIRERKPALLIVACSLTLINNFYFAYINLIFLFIYAVFRYVIKIDENEATLWEQLKLYTVSVILSFGISAFSFVTSVYGFLHNLRPAYDQKINWFALSDDILFSSRTIVLPAVFVLFLFIFSFYKNRTYLLFVSISGLLIFLHFSPMAASAFNGLSAPQYRFEYLLSFTIGGAVAAGMTMLSKVGKKSVLVAASIGLFIYLIARWIYILFDASEQDLKTDMVIYAIAIIAVFILYAFNKIRRFPVILQMAVILISIFTVNTYQEHTLWNVGDLYKVSKSYINSEEYDGDEQRQLINEIKDRDPDPFARIDWMTDTRNNTPIIQNFNGFSVYSSILNRDLLELYWYDLNIDMKRESVSRYAGLGDRTNLHSIFYGKYFIKGKNGKTGDVPYGFSKVLENKHYEAYENTNLLPFVRTENTAYSEDSLKNAPPLAREHAMLEGIVLENADDEAKPPQVNNIIGDSELKTVDATYENGDLSVTGDRGGIDVIVPDQDANKAEDYYISFHLENKAADELYELRVNQYETSRKSNKSIYKTGVNQLTIRVPAQEKISIRLPKGEYKLEDLKLYAESYELLEEKKEESPPEARINWNKNKLNINLKNEKNDRFMVIPVPYEKGWEVTVNGKKGELEKANYSFIGIPIASGENNIELTYYPPFLKLTLAVSAVFLLLALFYCRRIKKLGS</sequence>
<accession>A0A0M4FUZ3</accession>
<gene>
    <name evidence="2" type="ORF">AM592_01385</name>
</gene>
<feature type="transmembrane region" description="Helical" evidence="1">
    <location>
        <begin position="7"/>
        <end position="25"/>
    </location>
</feature>
<dbReference type="PANTHER" id="PTHR38454">
    <property type="entry name" value="INTEGRAL MEMBRANE PROTEIN-RELATED"/>
    <property type="match status" value="1"/>
</dbReference>
<keyword evidence="1" id="KW-0812">Transmembrane</keyword>
<dbReference type="EMBL" id="CP012600">
    <property type="protein sequence ID" value="ALC80400.1"/>
    <property type="molecule type" value="Genomic_DNA"/>
</dbReference>
<dbReference type="STRING" id="1441095.AM592_01385"/>
<protein>
    <recommendedName>
        <fullName evidence="4">YfhO family protein</fullName>
    </recommendedName>
</protein>
<feature type="transmembrane region" description="Helical" evidence="1">
    <location>
        <begin position="427"/>
        <end position="444"/>
    </location>
</feature>
<feature type="transmembrane region" description="Helical" evidence="1">
    <location>
        <begin position="283"/>
        <end position="303"/>
    </location>
</feature>
<feature type="transmembrane region" description="Helical" evidence="1">
    <location>
        <begin position="837"/>
        <end position="856"/>
    </location>
</feature>
<keyword evidence="3" id="KW-1185">Reference proteome</keyword>
<keyword evidence="1" id="KW-1133">Transmembrane helix</keyword>
<feature type="transmembrane region" description="Helical" evidence="1">
    <location>
        <begin position="310"/>
        <end position="334"/>
    </location>
</feature>
<dbReference type="Pfam" id="PF09586">
    <property type="entry name" value="YfhO"/>
    <property type="match status" value="1"/>
</dbReference>
<evidence type="ECO:0000313" key="3">
    <source>
        <dbReference type="Proteomes" id="UP000067625"/>
    </source>
</evidence>
<feature type="transmembrane region" description="Helical" evidence="1">
    <location>
        <begin position="76"/>
        <end position="96"/>
    </location>
</feature>
<proteinExistence type="predicted"/>
<dbReference type="RefSeq" id="WP_053602127.1">
    <property type="nucleotide sequence ID" value="NZ_CP012600.1"/>
</dbReference>
<keyword evidence="1" id="KW-0472">Membrane</keyword>
<reference evidence="2 3" key="2">
    <citation type="journal article" date="2016" name="Int. J. Syst. Evol. Microbiol.">
        <title>Bacillus gobiensis sp. nov., isolated from a soil sample.</title>
        <authorList>
            <person name="Liu B."/>
            <person name="Liu G.H."/>
            <person name="Cetin S."/>
            <person name="Schumann P."/>
            <person name="Pan Z.Z."/>
            <person name="Chen Q.Q."/>
        </authorList>
    </citation>
    <scope>NUCLEOTIDE SEQUENCE [LARGE SCALE GENOMIC DNA]</scope>
    <source>
        <strain evidence="2 3">FJAT-4402</strain>
    </source>
</reference>
<dbReference type="PATRIC" id="fig|1441095.3.peg.308"/>
<reference evidence="3" key="1">
    <citation type="submission" date="2015-08" db="EMBL/GenBank/DDBJ databases">
        <title>Genome sequencing project for genomic taxonomy and phylogenomics of Bacillus-like bacteria.</title>
        <authorList>
            <person name="Liu B."/>
            <person name="Wang J."/>
            <person name="Zhu Y."/>
            <person name="Liu G."/>
            <person name="Chen Q."/>
            <person name="Chen Z."/>
            <person name="Lan J."/>
            <person name="Che J."/>
            <person name="Ge C."/>
            <person name="Shi H."/>
            <person name="Pan Z."/>
            <person name="Liu X."/>
        </authorList>
    </citation>
    <scope>NUCLEOTIDE SEQUENCE [LARGE SCALE GENOMIC DNA]</scope>
    <source>
        <strain evidence="3">FJAT-4402</strain>
    </source>
</reference>
<feature type="transmembrane region" description="Helical" evidence="1">
    <location>
        <begin position="108"/>
        <end position="135"/>
    </location>
</feature>
<evidence type="ECO:0008006" key="4">
    <source>
        <dbReference type="Google" id="ProtNLM"/>
    </source>
</evidence>
<feature type="transmembrane region" description="Helical" evidence="1">
    <location>
        <begin position="190"/>
        <end position="218"/>
    </location>
</feature>
<dbReference type="OrthoDB" id="9815466at2"/>